<dbReference type="NCBIfam" id="TIGR02009">
    <property type="entry name" value="PGMB-YQAB-SF"/>
    <property type="match status" value="1"/>
</dbReference>
<comment type="caution">
    <text evidence="16">The sequence shown here is derived from an EMBL/GenBank/DDBJ whole genome shotgun (WGS) entry which is preliminary data.</text>
</comment>
<feature type="binding site" evidence="14">
    <location>
        <position position="7"/>
    </location>
    <ligand>
        <name>Mg(2+)</name>
        <dbReference type="ChEBI" id="CHEBI:18420"/>
    </ligand>
</feature>
<dbReference type="AlphaFoldDB" id="A0A1R1QZQ9"/>
<dbReference type="FunFam" id="1.10.150.240:FF:000010">
    <property type="entry name" value="Beta-phosphoglucomutase"/>
    <property type="match status" value="1"/>
</dbReference>
<sequence length="229" mass="25120">MKAVIFDLDGVITDTAEYHFLAWRRLAEQLNIPFDRDFNESLKGISREESLEKMLNHGGAAEKYTKAEKQNLMLQKNRHYQKLIQNLTPANLLPGISRLLCELKSEKIKLALASSSRNAPAILERLGVIDDFQAIVDPAVLVKGKPDPEIFLTAAALLSVSPAECAAIEDAEAGIAAIKSAGMFAVGVGHERSMHAADLMVKDTRELTFDLLNEGWHAAGVEAEIDRGK</sequence>
<dbReference type="SFLD" id="SFLDS00003">
    <property type="entry name" value="Haloacid_Dehalogenase"/>
    <property type="match status" value="1"/>
</dbReference>
<dbReference type="Gene3D" id="3.40.50.1000">
    <property type="entry name" value="HAD superfamily/HAD-like"/>
    <property type="match status" value="1"/>
</dbReference>
<evidence type="ECO:0000313" key="16">
    <source>
        <dbReference type="EMBL" id="OMI10139.1"/>
    </source>
</evidence>
<feature type="binding site" evidence="13">
    <location>
        <begin position="42"/>
        <end position="47"/>
    </location>
    <ligand>
        <name>substrate</name>
    </ligand>
</feature>
<protein>
    <recommendedName>
        <fullName evidence="11">Beta-phosphoglucomutase</fullName>
        <ecNumber evidence="10">5.4.2.6</ecNumber>
    </recommendedName>
</protein>
<evidence type="ECO:0000256" key="2">
    <source>
        <dbReference type="ARBA" id="ARBA00006171"/>
    </source>
</evidence>
<evidence type="ECO:0000256" key="1">
    <source>
        <dbReference type="ARBA" id="ARBA00004496"/>
    </source>
</evidence>
<feature type="binding site" evidence="14">
    <location>
        <position position="169"/>
    </location>
    <ligand>
        <name>Mg(2+)</name>
        <dbReference type="ChEBI" id="CHEBI:18420"/>
    </ligand>
</feature>
<evidence type="ECO:0000313" key="17">
    <source>
        <dbReference type="Proteomes" id="UP000187367"/>
    </source>
</evidence>
<evidence type="ECO:0000256" key="5">
    <source>
        <dbReference type="ARBA" id="ARBA00022723"/>
    </source>
</evidence>
<accession>A0A1R1RIP2</accession>
<feature type="binding site" evidence="13">
    <location>
        <position position="145"/>
    </location>
    <ligand>
        <name>substrate</name>
    </ligand>
</feature>
<comment type="subcellular location">
    <subcellularLocation>
        <location evidence="1">Cytoplasm</location>
    </subcellularLocation>
</comment>
<comment type="similarity">
    <text evidence="2">Belongs to the HAD-like hydrolase superfamily. CbbY/CbbZ/Gph/YieH family.</text>
</comment>
<evidence type="ECO:0000256" key="3">
    <source>
        <dbReference type="ARBA" id="ARBA00022490"/>
    </source>
</evidence>
<feature type="binding site" evidence="13">
    <location>
        <begin position="7"/>
        <end position="9"/>
    </location>
    <ligand>
        <name>substrate</name>
    </ligand>
</feature>
<dbReference type="RefSeq" id="WP_076763598.1">
    <property type="nucleotide sequence ID" value="NZ_JARMMK010000012.1"/>
</dbReference>
<evidence type="ECO:0000256" key="15">
    <source>
        <dbReference type="PIRSR" id="PIRSR610972-4"/>
    </source>
</evidence>
<organism evidence="16 17">
    <name type="scientific">Bacillus swezeyi</name>
    <dbReference type="NCBI Taxonomy" id="1925020"/>
    <lineage>
        <taxon>Bacteria</taxon>
        <taxon>Bacillati</taxon>
        <taxon>Bacillota</taxon>
        <taxon>Bacilli</taxon>
        <taxon>Bacillales</taxon>
        <taxon>Bacillaceae</taxon>
        <taxon>Bacillus</taxon>
    </lineage>
</organism>
<feature type="active site" description="Proton donor/acceptor" evidence="12">
    <location>
        <position position="9"/>
    </location>
</feature>
<comment type="catalytic activity">
    <reaction evidence="9">
        <text>beta-D-glucose 1-phosphate = beta-D-glucose 6-phosphate</text>
        <dbReference type="Rhea" id="RHEA:20113"/>
        <dbReference type="ChEBI" id="CHEBI:57684"/>
        <dbReference type="ChEBI" id="CHEBI:58247"/>
        <dbReference type="EC" id="5.4.2.6"/>
    </reaction>
</comment>
<dbReference type="EC" id="5.4.2.6" evidence="10"/>
<feature type="binding site" evidence="13">
    <location>
        <position position="23"/>
    </location>
    <ligand>
        <name>substrate</name>
    </ligand>
</feature>
<feature type="active site" description="Nucleophile" evidence="12">
    <location>
        <position position="7"/>
    </location>
</feature>
<dbReference type="Pfam" id="PF00702">
    <property type="entry name" value="Hydrolase"/>
    <property type="match status" value="1"/>
</dbReference>
<dbReference type="InterPro" id="IPR010972">
    <property type="entry name" value="Beta-PGM"/>
</dbReference>
<dbReference type="GO" id="GO:0005975">
    <property type="term" value="P:carbohydrate metabolic process"/>
    <property type="evidence" value="ECO:0007669"/>
    <property type="project" value="InterPro"/>
</dbReference>
<keyword evidence="7" id="KW-0413">Isomerase</keyword>
<dbReference type="NCBIfam" id="TIGR01990">
    <property type="entry name" value="bPGM"/>
    <property type="match status" value="1"/>
</dbReference>
<dbReference type="GO" id="GO:0050308">
    <property type="term" value="F:sugar-phosphatase activity"/>
    <property type="evidence" value="ECO:0007669"/>
    <property type="project" value="TreeGrafter"/>
</dbReference>
<proteinExistence type="inferred from homology"/>
<keyword evidence="17" id="KW-1185">Reference proteome</keyword>
<evidence type="ECO:0000256" key="8">
    <source>
        <dbReference type="ARBA" id="ARBA00023277"/>
    </source>
</evidence>
<evidence type="ECO:0000256" key="11">
    <source>
        <dbReference type="ARBA" id="ARBA00044991"/>
    </source>
</evidence>
<dbReference type="InterPro" id="IPR023214">
    <property type="entry name" value="HAD_sf"/>
</dbReference>
<keyword evidence="5 14" id="KW-0479">Metal-binding</keyword>
<evidence type="ECO:0000256" key="10">
    <source>
        <dbReference type="ARBA" id="ARBA00044968"/>
    </source>
</evidence>
<feature type="binding site" evidence="14">
    <location>
        <position position="170"/>
    </location>
    <ligand>
        <name>Mg(2+)</name>
        <dbReference type="ChEBI" id="CHEBI:18420"/>
    </ligand>
</feature>
<keyword evidence="6 14" id="KW-0460">Magnesium</keyword>
<dbReference type="OrthoDB" id="9797743at2"/>
<dbReference type="Proteomes" id="UP000187367">
    <property type="component" value="Unassembled WGS sequence"/>
</dbReference>
<comment type="cofactor">
    <cofactor evidence="14">
        <name>Mg(2+)</name>
        <dbReference type="ChEBI" id="CHEBI:18420"/>
    </cofactor>
    <text evidence="14">Binds 2 magnesium ions per subunit.</text>
</comment>
<feature type="site" description="Important for catalytic activity and assists the phosphoryl transfer reaction to Asp8 by balancing charge and orienting the reacting groups" evidence="15">
    <location>
        <position position="114"/>
    </location>
</feature>
<feature type="binding site" evidence="13">
    <location>
        <position position="50"/>
    </location>
    <ligand>
        <name>substrate</name>
    </ligand>
</feature>
<dbReference type="PANTHER" id="PTHR43481">
    <property type="entry name" value="FRUCTOSE-1-PHOSPHATE PHOSPHATASE"/>
    <property type="match status" value="1"/>
</dbReference>
<dbReference type="InterPro" id="IPR036412">
    <property type="entry name" value="HAD-like_sf"/>
</dbReference>
<accession>A0A1R1QZQ9</accession>
<evidence type="ECO:0000256" key="9">
    <source>
        <dbReference type="ARBA" id="ARBA00044926"/>
    </source>
</evidence>
<dbReference type="Gene3D" id="1.10.150.240">
    <property type="entry name" value="Putative phosphatase, domain 2"/>
    <property type="match status" value="1"/>
</dbReference>
<dbReference type="GO" id="GO:0005737">
    <property type="term" value="C:cytoplasm"/>
    <property type="evidence" value="ECO:0007669"/>
    <property type="project" value="UniProtKB-SubCell"/>
</dbReference>
<dbReference type="CDD" id="cd02598">
    <property type="entry name" value="HAD_BPGM"/>
    <property type="match status" value="1"/>
</dbReference>
<dbReference type="InterPro" id="IPR006439">
    <property type="entry name" value="HAD-SF_hydro_IA"/>
</dbReference>
<keyword evidence="3" id="KW-0963">Cytoplasm</keyword>
<evidence type="ECO:0000256" key="13">
    <source>
        <dbReference type="PIRSR" id="PIRSR610972-2"/>
    </source>
</evidence>
<dbReference type="GO" id="GO:0008801">
    <property type="term" value="F:beta-phosphoglucomutase activity"/>
    <property type="evidence" value="ECO:0007669"/>
    <property type="project" value="UniProtKB-EC"/>
</dbReference>
<evidence type="ECO:0000256" key="6">
    <source>
        <dbReference type="ARBA" id="ARBA00022842"/>
    </source>
</evidence>
<dbReference type="SFLD" id="SFLDG01129">
    <property type="entry name" value="C1.5:_HAD__Beta-PGM__Phosphata"/>
    <property type="match status" value="1"/>
</dbReference>
<feature type="binding site" evidence="13">
    <location>
        <begin position="114"/>
        <end position="118"/>
    </location>
    <ligand>
        <name>substrate</name>
    </ligand>
</feature>
<dbReference type="InterPro" id="IPR023198">
    <property type="entry name" value="PGP-like_dom2"/>
</dbReference>
<evidence type="ECO:0000256" key="14">
    <source>
        <dbReference type="PIRSR" id="PIRSR610972-3"/>
    </source>
</evidence>
<dbReference type="InterPro" id="IPR010976">
    <property type="entry name" value="B-phosphoglucomutase_hydrolase"/>
</dbReference>
<feature type="site" description="Important for catalytic activity and assists the phosphoryl transfer reaction to Asp8 by balancing charge and orienting the reacting groups" evidence="15">
    <location>
        <position position="145"/>
    </location>
</feature>
<dbReference type="NCBIfam" id="TIGR01509">
    <property type="entry name" value="HAD-SF-IA-v3"/>
    <property type="match status" value="1"/>
</dbReference>
<evidence type="ECO:0000256" key="12">
    <source>
        <dbReference type="PIRSR" id="PIRSR610972-1"/>
    </source>
</evidence>
<reference evidence="16 17" key="1">
    <citation type="submission" date="2017-01" db="EMBL/GenBank/DDBJ databases">
        <title>Bacillus phylogenomics.</title>
        <authorList>
            <person name="Dunlap C."/>
        </authorList>
    </citation>
    <scope>NUCLEOTIDE SEQUENCE [LARGE SCALE GENOMIC DNA]</scope>
    <source>
        <strain evidence="16 17">NRRL B-41282</strain>
    </source>
</reference>
<dbReference type="PANTHER" id="PTHR43481:SF4">
    <property type="entry name" value="GLYCEROL-1-PHOSPHATE PHOSPHOHYDROLASE 1-RELATED"/>
    <property type="match status" value="1"/>
</dbReference>
<keyword evidence="8" id="KW-0119">Carbohydrate metabolism</keyword>
<gene>
    <name evidence="16" type="ORF">BW143_00650</name>
</gene>
<dbReference type="SUPFAM" id="SSF56784">
    <property type="entry name" value="HAD-like"/>
    <property type="match status" value="1"/>
</dbReference>
<dbReference type="EMBL" id="MTJL01000001">
    <property type="protein sequence ID" value="OMI10139.1"/>
    <property type="molecule type" value="Genomic_DNA"/>
</dbReference>
<name>A0A1R1QZQ9_9BACI</name>
<keyword evidence="4" id="KW-0597">Phosphoprotein</keyword>
<evidence type="ECO:0000256" key="7">
    <source>
        <dbReference type="ARBA" id="ARBA00023235"/>
    </source>
</evidence>
<feature type="binding site" evidence="14">
    <location>
        <position position="9"/>
    </location>
    <ligand>
        <name>Mg(2+)</name>
        <dbReference type="ChEBI" id="CHEBI:18420"/>
    </ligand>
</feature>
<feature type="binding site" evidence="13">
    <location>
        <position position="76"/>
    </location>
    <ligand>
        <name>substrate</name>
    </ligand>
</feature>
<dbReference type="SFLD" id="SFLDF00046">
    <property type="entry name" value="beta-phosphoglucomutase"/>
    <property type="match status" value="1"/>
</dbReference>
<dbReference type="GO" id="GO:0000287">
    <property type="term" value="F:magnesium ion binding"/>
    <property type="evidence" value="ECO:0007669"/>
    <property type="project" value="InterPro"/>
</dbReference>
<evidence type="ECO:0000256" key="4">
    <source>
        <dbReference type="ARBA" id="ARBA00022553"/>
    </source>
</evidence>
<dbReference type="SFLD" id="SFLDG01135">
    <property type="entry name" value="C1.5.6:_HAD__Beta-PGM__Phospha"/>
    <property type="match status" value="1"/>
</dbReference>
<dbReference type="InterPro" id="IPR051806">
    <property type="entry name" value="HAD-like_SPP"/>
</dbReference>